<reference evidence="2 4" key="2">
    <citation type="journal article" date="2014" name="BMC Genomics">
        <title>An improved genome release (version Mt4.0) for the model legume Medicago truncatula.</title>
        <authorList>
            <person name="Tang H."/>
            <person name="Krishnakumar V."/>
            <person name="Bidwell S."/>
            <person name="Rosen B."/>
            <person name="Chan A."/>
            <person name="Zhou S."/>
            <person name="Gentzbittel L."/>
            <person name="Childs K.L."/>
            <person name="Yandell M."/>
            <person name="Gundlach H."/>
            <person name="Mayer K.F."/>
            <person name="Schwartz D.C."/>
            <person name="Town C.D."/>
        </authorList>
    </citation>
    <scope>GENOME REANNOTATION</scope>
    <source>
        <strain evidence="2">A17</strain>
        <strain evidence="3 4">cv. Jemalong A17</strain>
    </source>
</reference>
<reference evidence="3" key="3">
    <citation type="submission" date="2015-04" db="UniProtKB">
        <authorList>
            <consortium name="EnsemblPlants"/>
        </authorList>
    </citation>
    <scope>IDENTIFICATION</scope>
    <source>
        <strain evidence="3">cv. Jemalong A17</strain>
    </source>
</reference>
<dbReference type="EMBL" id="CM001222">
    <property type="protein sequence ID" value="KEH26474.1"/>
    <property type="molecule type" value="Genomic_DNA"/>
</dbReference>
<keyword evidence="1 2" id="KW-0812">Transmembrane</keyword>
<proteinExistence type="predicted"/>
<keyword evidence="4" id="KW-1185">Reference proteome</keyword>
<gene>
    <name evidence="2" type="ordered locus">MTR_6g061240</name>
</gene>
<dbReference type="PaxDb" id="3880-AES84357"/>
<dbReference type="EnsemblPlants" id="KEH26474">
    <property type="protein sequence ID" value="KEH26474"/>
    <property type="gene ID" value="MTR_6g061240"/>
</dbReference>
<dbReference type="Proteomes" id="UP000002051">
    <property type="component" value="Chromosome 6"/>
</dbReference>
<protein>
    <submittedName>
        <fullName evidence="2">Transmembrane protein, putative</fullName>
    </submittedName>
</protein>
<accession>A0A072U9K8</accession>
<evidence type="ECO:0000313" key="3">
    <source>
        <dbReference type="EnsemblPlants" id="KEH26474"/>
    </source>
</evidence>
<dbReference type="HOGENOM" id="CLU_2561813_0_0_1"/>
<reference evidence="2 4" key="1">
    <citation type="journal article" date="2011" name="Nature">
        <title>The Medicago genome provides insight into the evolution of rhizobial symbioses.</title>
        <authorList>
            <person name="Young N.D."/>
            <person name="Debelle F."/>
            <person name="Oldroyd G.E."/>
            <person name="Geurts R."/>
            <person name="Cannon S.B."/>
            <person name="Udvardi M.K."/>
            <person name="Benedito V.A."/>
            <person name="Mayer K.F."/>
            <person name="Gouzy J."/>
            <person name="Schoof H."/>
            <person name="Van de Peer Y."/>
            <person name="Proost S."/>
            <person name="Cook D.R."/>
            <person name="Meyers B.C."/>
            <person name="Spannagl M."/>
            <person name="Cheung F."/>
            <person name="De Mita S."/>
            <person name="Krishnakumar V."/>
            <person name="Gundlach H."/>
            <person name="Zhou S."/>
            <person name="Mudge J."/>
            <person name="Bharti A.K."/>
            <person name="Murray J.D."/>
            <person name="Naoumkina M.A."/>
            <person name="Rosen B."/>
            <person name="Silverstein K.A."/>
            <person name="Tang H."/>
            <person name="Rombauts S."/>
            <person name="Zhao P.X."/>
            <person name="Zhou P."/>
            <person name="Barbe V."/>
            <person name="Bardou P."/>
            <person name="Bechner M."/>
            <person name="Bellec A."/>
            <person name="Berger A."/>
            <person name="Berges H."/>
            <person name="Bidwell S."/>
            <person name="Bisseling T."/>
            <person name="Choisne N."/>
            <person name="Couloux A."/>
            <person name="Denny R."/>
            <person name="Deshpande S."/>
            <person name="Dai X."/>
            <person name="Doyle J.J."/>
            <person name="Dudez A.M."/>
            <person name="Farmer A.D."/>
            <person name="Fouteau S."/>
            <person name="Franken C."/>
            <person name="Gibelin C."/>
            <person name="Gish J."/>
            <person name="Goldstein S."/>
            <person name="Gonzalez A.J."/>
            <person name="Green P.J."/>
            <person name="Hallab A."/>
            <person name="Hartog M."/>
            <person name="Hua A."/>
            <person name="Humphray S.J."/>
            <person name="Jeong D.H."/>
            <person name="Jing Y."/>
            <person name="Jocker A."/>
            <person name="Kenton S.M."/>
            <person name="Kim D.J."/>
            <person name="Klee K."/>
            <person name="Lai H."/>
            <person name="Lang C."/>
            <person name="Lin S."/>
            <person name="Macmil S.L."/>
            <person name="Magdelenat G."/>
            <person name="Matthews L."/>
            <person name="McCorrison J."/>
            <person name="Monaghan E.L."/>
            <person name="Mun J.H."/>
            <person name="Najar F.Z."/>
            <person name="Nicholson C."/>
            <person name="Noirot C."/>
            <person name="O'Bleness M."/>
            <person name="Paule C.R."/>
            <person name="Poulain J."/>
            <person name="Prion F."/>
            <person name="Qin B."/>
            <person name="Qu C."/>
            <person name="Retzel E.F."/>
            <person name="Riddle C."/>
            <person name="Sallet E."/>
            <person name="Samain S."/>
            <person name="Samson N."/>
            <person name="Sanders I."/>
            <person name="Saurat O."/>
            <person name="Scarpelli C."/>
            <person name="Schiex T."/>
            <person name="Segurens B."/>
            <person name="Severin A.J."/>
            <person name="Sherrier D.J."/>
            <person name="Shi R."/>
            <person name="Sims S."/>
            <person name="Singer S.R."/>
            <person name="Sinharoy S."/>
            <person name="Sterck L."/>
            <person name="Viollet A."/>
            <person name="Wang B.B."/>
            <person name="Wang K."/>
            <person name="Wang M."/>
            <person name="Wang X."/>
            <person name="Warfsmann J."/>
            <person name="Weissenbach J."/>
            <person name="White D.D."/>
            <person name="White J.D."/>
            <person name="Wiley G.B."/>
            <person name="Wincker P."/>
            <person name="Xing Y."/>
            <person name="Yang L."/>
            <person name="Yao Z."/>
            <person name="Ying F."/>
            <person name="Zhai J."/>
            <person name="Zhou L."/>
            <person name="Zuber A."/>
            <person name="Denarie J."/>
            <person name="Dixon R.A."/>
            <person name="May G.D."/>
            <person name="Schwartz D.C."/>
            <person name="Rogers J."/>
            <person name="Quetier F."/>
            <person name="Town C.D."/>
            <person name="Roe B.A."/>
        </authorList>
    </citation>
    <scope>NUCLEOTIDE SEQUENCE [LARGE SCALE GENOMIC DNA]</scope>
    <source>
        <strain evidence="2">A17</strain>
        <strain evidence="3 4">cv. Jemalong A17</strain>
    </source>
</reference>
<feature type="transmembrane region" description="Helical" evidence="1">
    <location>
        <begin position="6"/>
        <end position="25"/>
    </location>
</feature>
<evidence type="ECO:0000313" key="4">
    <source>
        <dbReference type="Proteomes" id="UP000002051"/>
    </source>
</evidence>
<keyword evidence="1" id="KW-1133">Transmembrane helix</keyword>
<keyword evidence="1" id="KW-0472">Membrane</keyword>
<feature type="transmembrane region" description="Helical" evidence="1">
    <location>
        <begin position="54"/>
        <end position="72"/>
    </location>
</feature>
<dbReference type="AlphaFoldDB" id="A0A072U9K8"/>
<evidence type="ECO:0000313" key="2">
    <source>
        <dbReference type="EMBL" id="KEH26474.1"/>
    </source>
</evidence>
<organism evidence="2 4">
    <name type="scientific">Medicago truncatula</name>
    <name type="common">Barrel medic</name>
    <name type="synonym">Medicago tribuloides</name>
    <dbReference type="NCBI Taxonomy" id="3880"/>
    <lineage>
        <taxon>Eukaryota</taxon>
        <taxon>Viridiplantae</taxon>
        <taxon>Streptophyta</taxon>
        <taxon>Embryophyta</taxon>
        <taxon>Tracheophyta</taxon>
        <taxon>Spermatophyta</taxon>
        <taxon>Magnoliopsida</taxon>
        <taxon>eudicotyledons</taxon>
        <taxon>Gunneridae</taxon>
        <taxon>Pentapetalae</taxon>
        <taxon>rosids</taxon>
        <taxon>fabids</taxon>
        <taxon>Fabales</taxon>
        <taxon>Fabaceae</taxon>
        <taxon>Papilionoideae</taxon>
        <taxon>50 kb inversion clade</taxon>
        <taxon>NPAAA clade</taxon>
        <taxon>Hologalegina</taxon>
        <taxon>IRL clade</taxon>
        <taxon>Trifolieae</taxon>
        <taxon>Medicago</taxon>
    </lineage>
</organism>
<sequence>MLVGRLFCFEIGSWCLSAIYFDWLWCFSGKRRVRWPYDLVLKTGGPIAFDSRSGVSYVVQVWFWALLVFFWWTRDCAVVEAN</sequence>
<evidence type="ECO:0000256" key="1">
    <source>
        <dbReference type="SAM" id="Phobius"/>
    </source>
</evidence>
<name>A0A072U9K8_MEDTR</name>